<accession>A0ABN9PWA9</accession>
<feature type="compositionally biased region" description="Polar residues" evidence="1">
    <location>
        <begin position="1"/>
        <end position="10"/>
    </location>
</feature>
<evidence type="ECO:0000313" key="3">
    <source>
        <dbReference type="Proteomes" id="UP001189429"/>
    </source>
</evidence>
<proteinExistence type="predicted"/>
<organism evidence="2 3">
    <name type="scientific">Prorocentrum cordatum</name>
    <dbReference type="NCBI Taxonomy" id="2364126"/>
    <lineage>
        <taxon>Eukaryota</taxon>
        <taxon>Sar</taxon>
        <taxon>Alveolata</taxon>
        <taxon>Dinophyceae</taxon>
        <taxon>Prorocentrales</taxon>
        <taxon>Prorocentraceae</taxon>
        <taxon>Prorocentrum</taxon>
    </lineage>
</organism>
<evidence type="ECO:0000313" key="2">
    <source>
        <dbReference type="EMBL" id="CAK0794853.1"/>
    </source>
</evidence>
<reference evidence="2" key="1">
    <citation type="submission" date="2023-10" db="EMBL/GenBank/DDBJ databases">
        <authorList>
            <person name="Chen Y."/>
            <person name="Shah S."/>
            <person name="Dougan E. K."/>
            <person name="Thang M."/>
            <person name="Chan C."/>
        </authorList>
    </citation>
    <scope>NUCLEOTIDE SEQUENCE [LARGE SCALE GENOMIC DNA]</scope>
</reference>
<dbReference type="Proteomes" id="UP001189429">
    <property type="component" value="Unassembled WGS sequence"/>
</dbReference>
<evidence type="ECO:0000256" key="1">
    <source>
        <dbReference type="SAM" id="MobiDB-lite"/>
    </source>
</evidence>
<dbReference type="EMBL" id="CAUYUJ010001225">
    <property type="protein sequence ID" value="CAK0794853.1"/>
    <property type="molecule type" value="Genomic_DNA"/>
</dbReference>
<protein>
    <submittedName>
        <fullName evidence="2">Uncharacterized protein</fullName>
    </submittedName>
</protein>
<gene>
    <name evidence="2" type="ORF">PCOR1329_LOCUS4708</name>
</gene>
<comment type="caution">
    <text evidence="2">The sequence shown here is derived from an EMBL/GenBank/DDBJ whole genome shotgun (WGS) entry which is preliminary data.</text>
</comment>
<feature type="region of interest" description="Disordered" evidence="1">
    <location>
        <begin position="1"/>
        <end position="23"/>
    </location>
</feature>
<keyword evidence="3" id="KW-1185">Reference proteome</keyword>
<name>A0ABN9PWA9_9DINO</name>
<feature type="non-terminal residue" evidence="2">
    <location>
        <position position="1"/>
    </location>
</feature>
<sequence>SGRDSSTAAARSSPAVEGFSEGLRSPTALGETVHLTAPVEVRFGGDAEKAKKVYEGILPLVAEDIADQIIFATTRPRHVQIADIISYATNQGHAKYVVERKGATMGAL</sequence>